<evidence type="ECO:0000256" key="2">
    <source>
        <dbReference type="ARBA" id="ARBA00022475"/>
    </source>
</evidence>
<dbReference type="EMBL" id="DVOC01000065">
    <property type="protein sequence ID" value="HIU91102.1"/>
    <property type="molecule type" value="Genomic_DNA"/>
</dbReference>
<keyword evidence="7 13" id="KW-1133">Transmembrane helix</keyword>
<keyword evidence="3" id="KW-0444">Lipid biosynthesis</keyword>
<dbReference type="GO" id="GO:0032049">
    <property type="term" value="P:cardiolipin biosynthetic process"/>
    <property type="evidence" value="ECO:0007669"/>
    <property type="project" value="UniProtKB-UniRule"/>
</dbReference>
<evidence type="ECO:0000256" key="6">
    <source>
        <dbReference type="ARBA" id="ARBA00022737"/>
    </source>
</evidence>
<evidence type="ECO:0000256" key="9">
    <source>
        <dbReference type="ARBA" id="ARBA00023136"/>
    </source>
</evidence>
<keyword evidence="2" id="KW-1003">Cell membrane</keyword>
<evidence type="ECO:0000256" key="13">
    <source>
        <dbReference type="SAM" id="Phobius"/>
    </source>
</evidence>
<feature type="domain" description="PLD phosphodiesterase" evidence="14">
    <location>
        <begin position="415"/>
        <end position="442"/>
    </location>
</feature>
<reference evidence="15" key="2">
    <citation type="journal article" date="2021" name="PeerJ">
        <title>Extensive microbial diversity within the chicken gut microbiome revealed by metagenomics and culture.</title>
        <authorList>
            <person name="Gilroy R."/>
            <person name="Ravi A."/>
            <person name="Getino M."/>
            <person name="Pursley I."/>
            <person name="Horton D.L."/>
            <person name="Alikhan N.F."/>
            <person name="Baker D."/>
            <person name="Gharbi K."/>
            <person name="Hall N."/>
            <person name="Watson M."/>
            <person name="Adriaenssens E.M."/>
            <person name="Foster-Nyarko E."/>
            <person name="Jarju S."/>
            <person name="Secka A."/>
            <person name="Antonio M."/>
            <person name="Oren A."/>
            <person name="Chaudhuri R.R."/>
            <person name="La Ragione R."/>
            <person name="Hildebrand F."/>
            <person name="Pallen M.J."/>
        </authorList>
    </citation>
    <scope>NUCLEOTIDE SEQUENCE</scope>
    <source>
        <strain evidence="15">ChiHjej12B11-7776</strain>
    </source>
</reference>
<proteinExistence type="predicted"/>
<evidence type="ECO:0000256" key="11">
    <source>
        <dbReference type="ARBA" id="ARBA00023264"/>
    </source>
</evidence>
<evidence type="ECO:0000256" key="5">
    <source>
        <dbReference type="ARBA" id="ARBA00022692"/>
    </source>
</evidence>
<keyword evidence="9 13" id="KW-0472">Membrane</keyword>
<gene>
    <name evidence="15" type="primary">cls</name>
    <name evidence="15" type="ORF">IAC72_03740</name>
</gene>
<comment type="subcellular location">
    <subcellularLocation>
        <location evidence="1">Cell membrane</location>
        <topology evidence="1">Multi-pass membrane protein</topology>
    </subcellularLocation>
</comment>
<evidence type="ECO:0000256" key="10">
    <source>
        <dbReference type="ARBA" id="ARBA00023209"/>
    </source>
</evidence>
<organism evidence="15 16">
    <name type="scientific">Candidatus Fimimonas merdipullorum</name>
    <dbReference type="NCBI Taxonomy" id="2840822"/>
    <lineage>
        <taxon>Bacteria</taxon>
        <taxon>Pseudomonadati</taxon>
        <taxon>Myxococcota</taxon>
        <taxon>Myxococcia</taxon>
        <taxon>Myxococcales</taxon>
        <taxon>Cystobacterineae</taxon>
        <taxon>Myxococcaceae</taxon>
        <taxon>Myxococcaceae incertae sedis</taxon>
        <taxon>Candidatus Fimimonas</taxon>
    </lineage>
</organism>
<evidence type="ECO:0000259" key="14">
    <source>
        <dbReference type="PROSITE" id="PS50035"/>
    </source>
</evidence>
<keyword evidence="4" id="KW-0808">Transferase</keyword>
<keyword evidence="6" id="KW-0677">Repeat</keyword>
<dbReference type="InterPro" id="IPR027379">
    <property type="entry name" value="CLS_N"/>
</dbReference>
<accession>A0A9D1MXQ0</accession>
<dbReference type="Pfam" id="PF13091">
    <property type="entry name" value="PLDc_2"/>
    <property type="match status" value="2"/>
</dbReference>
<dbReference type="InterPro" id="IPR025202">
    <property type="entry name" value="PLD-like_dom"/>
</dbReference>
<dbReference type="EC" id="2.7.8.-" evidence="12"/>
<dbReference type="PANTHER" id="PTHR21248:SF22">
    <property type="entry name" value="PHOSPHOLIPASE D"/>
    <property type="match status" value="1"/>
</dbReference>
<reference evidence="15" key="1">
    <citation type="submission" date="2020-10" db="EMBL/GenBank/DDBJ databases">
        <authorList>
            <person name="Gilroy R."/>
        </authorList>
    </citation>
    <scope>NUCLEOTIDE SEQUENCE</scope>
    <source>
        <strain evidence="15">ChiHjej12B11-7776</strain>
    </source>
</reference>
<evidence type="ECO:0000256" key="1">
    <source>
        <dbReference type="ARBA" id="ARBA00004651"/>
    </source>
</evidence>
<dbReference type="AlphaFoldDB" id="A0A9D1MXQ0"/>
<evidence type="ECO:0000256" key="12">
    <source>
        <dbReference type="NCBIfam" id="TIGR04265"/>
    </source>
</evidence>
<evidence type="ECO:0000256" key="4">
    <source>
        <dbReference type="ARBA" id="ARBA00022679"/>
    </source>
</evidence>
<dbReference type="PANTHER" id="PTHR21248">
    <property type="entry name" value="CARDIOLIPIN SYNTHASE"/>
    <property type="match status" value="1"/>
</dbReference>
<evidence type="ECO:0000256" key="7">
    <source>
        <dbReference type="ARBA" id="ARBA00022989"/>
    </source>
</evidence>
<keyword evidence="8" id="KW-0443">Lipid metabolism</keyword>
<evidence type="ECO:0000256" key="8">
    <source>
        <dbReference type="ARBA" id="ARBA00023098"/>
    </source>
</evidence>
<comment type="caution">
    <text evidence="15">The sequence shown here is derived from an EMBL/GenBank/DDBJ whole genome shotgun (WGS) entry which is preliminary data.</text>
</comment>
<dbReference type="CDD" id="cd09154">
    <property type="entry name" value="PLDc_SMU_988_like_1"/>
    <property type="match status" value="1"/>
</dbReference>
<dbReference type="SMART" id="SM00155">
    <property type="entry name" value="PLDc"/>
    <property type="match status" value="2"/>
</dbReference>
<dbReference type="Pfam" id="PF13396">
    <property type="entry name" value="PLDc_N"/>
    <property type="match status" value="1"/>
</dbReference>
<dbReference type="GO" id="GO:0005886">
    <property type="term" value="C:plasma membrane"/>
    <property type="evidence" value="ECO:0007669"/>
    <property type="project" value="UniProtKB-SubCell"/>
</dbReference>
<dbReference type="PROSITE" id="PS50035">
    <property type="entry name" value="PLD"/>
    <property type="match status" value="2"/>
</dbReference>
<dbReference type="Gene3D" id="3.30.870.10">
    <property type="entry name" value="Endonuclease Chain A"/>
    <property type="match status" value="2"/>
</dbReference>
<name>A0A9D1MXQ0_9BACT</name>
<evidence type="ECO:0000313" key="15">
    <source>
        <dbReference type="EMBL" id="HIU91102.1"/>
    </source>
</evidence>
<evidence type="ECO:0000256" key="3">
    <source>
        <dbReference type="ARBA" id="ARBA00022516"/>
    </source>
</evidence>
<dbReference type="NCBIfam" id="TIGR04265">
    <property type="entry name" value="bac_cardiolipin"/>
    <property type="match status" value="1"/>
</dbReference>
<dbReference type="SUPFAM" id="SSF56024">
    <property type="entry name" value="Phospholipase D/nuclease"/>
    <property type="match status" value="2"/>
</dbReference>
<dbReference type="GO" id="GO:0008808">
    <property type="term" value="F:cardiolipin synthase activity"/>
    <property type="evidence" value="ECO:0007669"/>
    <property type="project" value="UniProtKB-UniRule"/>
</dbReference>
<dbReference type="Proteomes" id="UP000886852">
    <property type="component" value="Unassembled WGS sequence"/>
</dbReference>
<sequence>MGKVLRLIFSRFTLVFLAIVLQVAAAIAVAYYLSSYYRVMSIVSTAVMIFTLLLIINRDMTCDAKLPWSILVSIVPIVGFLLYLMFSRNYASLSERKMFRLLPQMKFVEHHPNAPAKYLRQVEYLKSVGAPTFSETDTRYFSCGEQFLEDFLQELDKAQKFVFLEYFIVEEGKMLSSILEVLRRKIACGVEVRLLYDDVGSLTHVKRKFYKQMRKEGIWCAKFAPLRPMVSAVYNNRDHRKIAVIDGKVGYMSGLNIADEYINHTHPFGYWKDSAVKLSGNAVTSLCTMFLQMFDMAVKQREDFDKYLVRSETDDFADKGLVTPFGDGPNPLYPEQLARGVYLNLIDQALYDLYISTPYLIVDESVTESLRRAAMRGVNVNVIIPAIPDKKTVYAMTKQSCKKLIKAGVKIYSYTDGFIHAKNIVADGIAGVVGTINLDYRSFVHHYECGVYMYDTQAVRQMYEDLTETCKKSKLLDGSFRLKLWEKLVCMVTYVFRPML</sequence>
<feature type="transmembrane region" description="Helical" evidence="13">
    <location>
        <begin position="39"/>
        <end position="56"/>
    </location>
</feature>
<feature type="transmembrane region" description="Helical" evidence="13">
    <location>
        <begin position="68"/>
        <end position="86"/>
    </location>
</feature>
<keyword evidence="11" id="KW-1208">Phospholipid metabolism</keyword>
<keyword evidence="5 13" id="KW-0812">Transmembrane</keyword>
<evidence type="ECO:0000313" key="16">
    <source>
        <dbReference type="Proteomes" id="UP000886852"/>
    </source>
</evidence>
<dbReference type="InterPro" id="IPR001736">
    <property type="entry name" value="PLipase_D/transphosphatidylase"/>
</dbReference>
<feature type="transmembrane region" description="Helical" evidence="13">
    <location>
        <begin position="12"/>
        <end position="33"/>
    </location>
</feature>
<dbReference type="InterPro" id="IPR022924">
    <property type="entry name" value="Cardiolipin_synthase"/>
</dbReference>
<protein>
    <recommendedName>
        <fullName evidence="12">Cardiolipin synthase</fullName>
        <ecNumber evidence="12">2.7.8.-</ecNumber>
    </recommendedName>
</protein>
<keyword evidence="10" id="KW-0594">Phospholipid biosynthesis</keyword>
<feature type="domain" description="PLD phosphodiesterase" evidence="14">
    <location>
        <begin position="234"/>
        <end position="261"/>
    </location>
</feature>